<dbReference type="KEGG" id="ehd:ERCIPSTX3056_529"/>
<dbReference type="Proteomes" id="UP000294462">
    <property type="component" value="Chromosome"/>
</dbReference>
<name>A0A451DL04_9GAMM</name>
<keyword evidence="3" id="KW-1185">Reference proteome</keyword>
<dbReference type="Pfam" id="PF02657">
    <property type="entry name" value="SufE"/>
    <property type="match status" value="1"/>
</dbReference>
<dbReference type="OrthoDB" id="9799320at2"/>
<evidence type="ECO:0000313" key="2">
    <source>
        <dbReference type="EMBL" id="VFP87399.1"/>
    </source>
</evidence>
<dbReference type="AlphaFoldDB" id="A0A451DL04"/>
<dbReference type="RefSeq" id="WP_072666391.1">
    <property type="nucleotide sequence ID" value="NZ_LR217725.1"/>
</dbReference>
<gene>
    <name evidence="2" type="primary">sufE</name>
    <name evidence="2" type="ORF">ERCIPSTX3056_529</name>
</gene>
<dbReference type="PANTHER" id="PTHR43597">
    <property type="entry name" value="SULFUR ACCEPTOR PROTEIN CSDE"/>
    <property type="match status" value="1"/>
</dbReference>
<dbReference type="Gene3D" id="3.90.1010.10">
    <property type="match status" value="1"/>
</dbReference>
<dbReference type="NCBIfam" id="NF006792">
    <property type="entry name" value="PRK09296.1"/>
    <property type="match status" value="1"/>
</dbReference>
<dbReference type="SUPFAM" id="SSF82649">
    <property type="entry name" value="SufE/NifU"/>
    <property type="match status" value="1"/>
</dbReference>
<sequence length="140" mass="15627">MSVFLDRDILVCNFHRCANQEEKYLYIIELGLAMPVPSKGLYHSKNVVPGCQSQVWISVDTDKAGLVILDGDSDAALVKGLLAIVFSCYQHMTPQNLIDFNIQSWLSGLNLIQQLTPSRSHGLGAMIYAIHKKLRLLINN</sequence>
<feature type="domain" description="Fe-S metabolism associated" evidence="1">
    <location>
        <begin position="13"/>
        <end position="132"/>
    </location>
</feature>
<evidence type="ECO:0000259" key="1">
    <source>
        <dbReference type="Pfam" id="PF02657"/>
    </source>
</evidence>
<protein>
    <submittedName>
        <fullName evidence="2">Cysteine desulfuration protein SufE</fullName>
    </submittedName>
</protein>
<dbReference type="PANTHER" id="PTHR43597:SF3">
    <property type="entry name" value="CYSTEINE DESULFURATION PROTEIN SUFE"/>
    <property type="match status" value="1"/>
</dbReference>
<proteinExistence type="predicted"/>
<dbReference type="EMBL" id="LR217725">
    <property type="protein sequence ID" value="VFP87399.1"/>
    <property type="molecule type" value="Genomic_DNA"/>
</dbReference>
<organism evidence="2 3">
    <name type="scientific">Candidatus Erwinia haradaeae</name>
    <dbReference type="NCBI Taxonomy" id="1922217"/>
    <lineage>
        <taxon>Bacteria</taxon>
        <taxon>Pseudomonadati</taxon>
        <taxon>Pseudomonadota</taxon>
        <taxon>Gammaproteobacteria</taxon>
        <taxon>Enterobacterales</taxon>
        <taxon>Erwiniaceae</taxon>
        <taxon>Erwinia</taxon>
    </lineage>
</organism>
<accession>A0A451DL04</accession>
<dbReference type="InterPro" id="IPR003808">
    <property type="entry name" value="Fe-S_metab-assoc_dom"/>
</dbReference>
<reference evidence="2 3" key="1">
    <citation type="submission" date="2019-02" db="EMBL/GenBank/DDBJ databases">
        <authorList>
            <person name="Manzano-Marin A."/>
            <person name="Manzano-Marin A."/>
        </authorList>
    </citation>
    <scope>NUCLEOTIDE SEQUENCE [LARGE SCALE GENOMIC DNA]</scope>
    <source>
        <strain evidence="2 3">ErCipseudotaxifoliae</strain>
    </source>
</reference>
<evidence type="ECO:0000313" key="3">
    <source>
        <dbReference type="Proteomes" id="UP000294462"/>
    </source>
</evidence>